<comment type="caution">
    <text evidence="20">The sequence shown here is derived from an EMBL/GenBank/DDBJ whole genome shotgun (WGS) entry which is preliminary data.</text>
</comment>
<evidence type="ECO:0000259" key="18">
    <source>
        <dbReference type="Pfam" id="PF07715"/>
    </source>
</evidence>
<dbReference type="Pfam" id="PF00593">
    <property type="entry name" value="TonB_dep_Rec_b-barrel"/>
    <property type="match status" value="1"/>
</dbReference>
<protein>
    <submittedName>
        <fullName evidence="20">TonB-dependent siderophore receptor</fullName>
    </submittedName>
</protein>
<keyword evidence="13 14" id="KW-0998">Cell outer membrane</keyword>
<evidence type="ECO:0000256" key="5">
    <source>
        <dbReference type="ARBA" id="ARBA00022496"/>
    </source>
</evidence>
<evidence type="ECO:0000256" key="2">
    <source>
        <dbReference type="ARBA" id="ARBA00009810"/>
    </source>
</evidence>
<evidence type="ECO:0000256" key="13">
    <source>
        <dbReference type="ARBA" id="ARBA00023237"/>
    </source>
</evidence>
<keyword evidence="5" id="KW-0410">Iron transport</keyword>
<evidence type="ECO:0000256" key="6">
    <source>
        <dbReference type="ARBA" id="ARBA00022692"/>
    </source>
</evidence>
<dbReference type="GO" id="GO:0015891">
    <property type="term" value="P:siderophore transport"/>
    <property type="evidence" value="ECO:0007669"/>
    <property type="project" value="InterPro"/>
</dbReference>
<gene>
    <name evidence="19" type="ORF">ESZ26_08890</name>
    <name evidence="20" type="ORF">ESZ27_06540</name>
</gene>
<dbReference type="GO" id="GO:0038023">
    <property type="term" value="F:signaling receptor activity"/>
    <property type="evidence" value="ECO:0007669"/>
    <property type="project" value="InterPro"/>
</dbReference>
<keyword evidence="7 16" id="KW-0732">Signal</keyword>
<dbReference type="InterPro" id="IPR012910">
    <property type="entry name" value="Plug_dom"/>
</dbReference>
<dbReference type="GO" id="GO:0015344">
    <property type="term" value="F:siderophore uptake transmembrane transporter activity"/>
    <property type="evidence" value="ECO:0007669"/>
    <property type="project" value="TreeGrafter"/>
</dbReference>
<keyword evidence="8" id="KW-0408">Iron</keyword>
<organism evidence="20 22">
    <name type="scientific">Colwellia hornerae</name>
    <dbReference type="NCBI Taxonomy" id="89402"/>
    <lineage>
        <taxon>Bacteria</taxon>
        <taxon>Pseudomonadati</taxon>
        <taxon>Pseudomonadota</taxon>
        <taxon>Gammaproteobacteria</taxon>
        <taxon>Alteromonadales</taxon>
        <taxon>Colwelliaceae</taxon>
        <taxon>Colwellia</taxon>
    </lineage>
</organism>
<dbReference type="InterPro" id="IPR037066">
    <property type="entry name" value="Plug_dom_sf"/>
</dbReference>
<dbReference type="Gene3D" id="2.40.170.20">
    <property type="entry name" value="TonB-dependent receptor, beta-barrel domain"/>
    <property type="match status" value="1"/>
</dbReference>
<comment type="similarity">
    <text evidence="2 14 15">Belongs to the TonB-dependent receptor family.</text>
</comment>
<dbReference type="CDD" id="cd01347">
    <property type="entry name" value="ligand_gated_channel"/>
    <property type="match status" value="1"/>
</dbReference>
<dbReference type="InterPro" id="IPR039426">
    <property type="entry name" value="TonB-dep_rcpt-like"/>
</dbReference>
<evidence type="ECO:0000313" key="22">
    <source>
        <dbReference type="Proteomes" id="UP000321917"/>
    </source>
</evidence>
<evidence type="ECO:0000259" key="17">
    <source>
        <dbReference type="Pfam" id="PF00593"/>
    </source>
</evidence>
<dbReference type="InterPro" id="IPR000531">
    <property type="entry name" value="Beta-barrel_TonB"/>
</dbReference>
<comment type="subcellular location">
    <subcellularLocation>
        <location evidence="1 14">Cell outer membrane</location>
        <topology evidence="1 14">Multi-pass membrane protein</topology>
    </subcellularLocation>
</comment>
<dbReference type="RefSeq" id="WP_146799390.1">
    <property type="nucleotide sequence ID" value="NZ_VOLP01000011.1"/>
</dbReference>
<dbReference type="NCBIfam" id="TIGR01783">
    <property type="entry name" value="TonB-siderophor"/>
    <property type="match status" value="1"/>
</dbReference>
<dbReference type="PROSITE" id="PS52016">
    <property type="entry name" value="TONB_DEPENDENT_REC_3"/>
    <property type="match status" value="1"/>
</dbReference>
<keyword evidence="3 14" id="KW-0813">Transport</keyword>
<dbReference type="EMBL" id="VOLR01000010">
    <property type="protein sequence ID" value="TWX60214.1"/>
    <property type="molecule type" value="Genomic_DNA"/>
</dbReference>
<evidence type="ECO:0000256" key="7">
    <source>
        <dbReference type="ARBA" id="ARBA00022729"/>
    </source>
</evidence>
<keyword evidence="12 20" id="KW-0675">Receptor</keyword>
<dbReference type="AlphaFoldDB" id="A0A5C6QJV3"/>
<dbReference type="EMBL" id="VOLQ01000009">
    <property type="protein sequence ID" value="TWX68993.1"/>
    <property type="molecule type" value="Genomic_DNA"/>
</dbReference>
<reference evidence="20 22" key="1">
    <citation type="submission" date="2019-07" db="EMBL/GenBank/DDBJ databases">
        <title>Genomes of sea-ice associated Colwellia species.</title>
        <authorList>
            <person name="Bowman J.P."/>
        </authorList>
    </citation>
    <scope>NUCLEOTIDE SEQUENCE [LARGE SCALE GENOMIC DNA]</scope>
    <source>
        <strain evidence="19 21">ACAM 607</strain>
        <strain evidence="20 22">IC036</strain>
    </source>
</reference>
<proteinExistence type="inferred from homology"/>
<feature type="domain" description="TonB-dependent receptor-like beta-barrel" evidence="17">
    <location>
        <begin position="233"/>
        <end position="670"/>
    </location>
</feature>
<evidence type="ECO:0000256" key="16">
    <source>
        <dbReference type="SAM" id="SignalP"/>
    </source>
</evidence>
<keyword evidence="6 14" id="KW-0812">Transmembrane</keyword>
<evidence type="ECO:0000256" key="11">
    <source>
        <dbReference type="ARBA" id="ARBA00023136"/>
    </source>
</evidence>
<keyword evidence="4 14" id="KW-1134">Transmembrane beta strand</keyword>
<feature type="chain" id="PRO_5022771372" evidence="16">
    <location>
        <begin position="29"/>
        <end position="707"/>
    </location>
</feature>
<keyword evidence="21" id="KW-1185">Reference proteome</keyword>
<dbReference type="PANTHER" id="PTHR32552:SF68">
    <property type="entry name" value="FERRICHROME OUTER MEMBRANE TRANSPORTER_PHAGE RECEPTOR"/>
    <property type="match status" value="1"/>
</dbReference>
<dbReference type="Proteomes" id="UP000321525">
    <property type="component" value="Unassembled WGS sequence"/>
</dbReference>
<keyword evidence="9" id="KW-0406">Ion transport</keyword>
<dbReference type="Proteomes" id="UP000321917">
    <property type="component" value="Unassembled WGS sequence"/>
</dbReference>
<evidence type="ECO:0000256" key="15">
    <source>
        <dbReference type="RuleBase" id="RU003357"/>
    </source>
</evidence>
<evidence type="ECO:0000313" key="21">
    <source>
        <dbReference type="Proteomes" id="UP000321525"/>
    </source>
</evidence>
<evidence type="ECO:0000313" key="19">
    <source>
        <dbReference type="EMBL" id="TWX60214.1"/>
    </source>
</evidence>
<dbReference type="Pfam" id="PF07715">
    <property type="entry name" value="Plug"/>
    <property type="match status" value="1"/>
</dbReference>
<evidence type="ECO:0000256" key="8">
    <source>
        <dbReference type="ARBA" id="ARBA00023004"/>
    </source>
</evidence>
<dbReference type="PANTHER" id="PTHR32552">
    <property type="entry name" value="FERRICHROME IRON RECEPTOR-RELATED"/>
    <property type="match status" value="1"/>
</dbReference>
<keyword evidence="10 15" id="KW-0798">TonB box</keyword>
<name>A0A5C6QJV3_9GAMM</name>
<accession>A0A5C6QJV3</accession>
<feature type="signal peptide" evidence="16">
    <location>
        <begin position="1"/>
        <end position="28"/>
    </location>
</feature>
<dbReference type="GO" id="GO:0009279">
    <property type="term" value="C:cell outer membrane"/>
    <property type="evidence" value="ECO:0007669"/>
    <property type="project" value="UniProtKB-SubCell"/>
</dbReference>
<sequence>MKTENNYKGLTPLAAAISLALAAPIAFADEETVKEEDIEKIIVTSQFQQSLINRIPVKPKELPFTLNIVDSDLLDARNFARPIEALTTLPNIFRTEDRRGTGGTGFLSRGFEAPILVDNRVQNNFRGTGARDSSFVERYEVLKGPASIASGPVGAGGIINTVTKSPTENSAANVKLRADQFGSTGVDFDVNAGELDNSGTVLLRVSGAYRDFKFDADEVSRKTTALRPVAIFNLSDATSVKASIAYTKHEVTPPAGFPLMENGDIPDGIDTGTFAGYQNSEGEVEDTLVNLEVSHEFLDNLKLTVRGSKQQTDFDYKNTSGLYNYRGDAGLEAMAAYPQTAVADSEATFLDAQLAYTANFWGQDQNIVIGVAHDERLFDRRFNGYGVDGPFSIADIDQPRYGDGGTGEPEPFTLNNSELESIFAETALRPTDKLTIVAGIRYDQLVQDTTNWRRGNEYLVSFDDSELTMRLGASLETSENINVYASFAQAFVPQFGLRSDSKPVPAETSDGFELGAKGSAFDNMITFQAGVFHTLRNNVALQDPNNTAGGPAFVVTAGEVKVKGVEFSSDIYPTDGLNITFNLGYTNVDVTEAGDDEITKPVFPELTGSLYVNYEIQSGALEGLSLGGGLRHMGERDGPKVTWDSQSIADLNFGYQINEEIEVSFDILNLTDELYVENTFQNTVNKLTGSAVLGAPRTAVLTLNWKI</sequence>
<dbReference type="SUPFAM" id="SSF56935">
    <property type="entry name" value="Porins"/>
    <property type="match status" value="1"/>
</dbReference>
<evidence type="ECO:0000256" key="10">
    <source>
        <dbReference type="ARBA" id="ARBA00023077"/>
    </source>
</evidence>
<evidence type="ECO:0000256" key="1">
    <source>
        <dbReference type="ARBA" id="ARBA00004571"/>
    </source>
</evidence>
<evidence type="ECO:0000256" key="12">
    <source>
        <dbReference type="ARBA" id="ARBA00023170"/>
    </source>
</evidence>
<evidence type="ECO:0000256" key="9">
    <source>
        <dbReference type="ARBA" id="ARBA00023065"/>
    </source>
</evidence>
<dbReference type="InterPro" id="IPR036942">
    <property type="entry name" value="Beta-barrel_TonB_sf"/>
</dbReference>
<evidence type="ECO:0000256" key="14">
    <source>
        <dbReference type="PROSITE-ProRule" id="PRU01360"/>
    </source>
</evidence>
<keyword evidence="11 14" id="KW-0472">Membrane</keyword>
<dbReference type="InterPro" id="IPR010105">
    <property type="entry name" value="TonB_sidphr_rcpt"/>
</dbReference>
<dbReference type="Gene3D" id="2.170.130.10">
    <property type="entry name" value="TonB-dependent receptor, plug domain"/>
    <property type="match status" value="1"/>
</dbReference>
<dbReference type="OrthoDB" id="127311at2"/>
<evidence type="ECO:0000256" key="4">
    <source>
        <dbReference type="ARBA" id="ARBA00022452"/>
    </source>
</evidence>
<evidence type="ECO:0000313" key="20">
    <source>
        <dbReference type="EMBL" id="TWX68993.1"/>
    </source>
</evidence>
<feature type="domain" description="TonB-dependent receptor plug" evidence="18">
    <location>
        <begin position="59"/>
        <end position="158"/>
    </location>
</feature>
<evidence type="ECO:0000256" key="3">
    <source>
        <dbReference type="ARBA" id="ARBA00022448"/>
    </source>
</evidence>